<dbReference type="Proteomes" id="UP000076738">
    <property type="component" value="Unassembled WGS sequence"/>
</dbReference>
<evidence type="ECO:0000313" key="2">
    <source>
        <dbReference type="EMBL" id="KZO91718.1"/>
    </source>
</evidence>
<keyword evidence="1" id="KW-0732">Signal</keyword>
<organism evidence="2 3">
    <name type="scientific">Calocera viscosa (strain TUFC12733)</name>
    <dbReference type="NCBI Taxonomy" id="1330018"/>
    <lineage>
        <taxon>Eukaryota</taxon>
        <taxon>Fungi</taxon>
        <taxon>Dikarya</taxon>
        <taxon>Basidiomycota</taxon>
        <taxon>Agaricomycotina</taxon>
        <taxon>Dacrymycetes</taxon>
        <taxon>Dacrymycetales</taxon>
        <taxon>Dacrymycetaceae</taxon>
        <taxon>Calocera</taxon>
    </lineage>
</organism>
<dbReference type="AlphaFoldDB" id="A0A167HJW3"/>
<name>A0A167HJW3_CALVF</name>
<feature type="chain" id="PRO_5013131006" evidence="1">
    <location>
        <begin position="16"/>
        <end position="187"/>
    </location>
</feature>
<keyword evidence="3" id="KW-1185">Reference proteome</keyword>
<evidence type="ECO:0000256" key="1">
    <source>
        <dbReference type="SAM" id="SignalP"/>
    </source>
</evidence>
<gene>
    <name evidence="2" type="ORF">CALVIDRAFT_530657</name>
</gene>
<sequence>MQILFLLAALSACSGIEVESRIAERSFSEIIVQAGLLSGAVEWKGTAPLCSGACSFSERQVLRASDAFSLSTVPAFGQPCSFGSGKALCTSQYRSCLTESQTLEIQCEHAEGYGGDIRPIAYYTRCALVNAPSTLCASSRQTVAVSMQLDVLAGAWYPGGYPGGFAKNPHIPPPYKLQARAQVWCCS</sequence>
<feature type="signal peptide" evidence="1">
    <location>
        <begin position="1"/>
        <end position="15"/>
    </location>
</feature>
<accession>A0A167HJW3</accession>
<dbReference type="EMBL" id="KV417319">
    <property type="protein sequence ID" value="KZO91718.1"/>
    <property type="molecule type" value="Genomic_DNA"/>
</dbReference>
<proteinExistence type="predicted"/>
<reference evidence="2 3" key="1">
    <citation type="journal article" date="2016" name="Mol. Biol. Evol.">
        <title>Comparative Genomics of Early-Diverging Mushroom-Forming Fungi Provides Insights into the Origins of Lignocellulose Decay Capabilities.</title>
        <authorList>
            <person name="Nagy L.G."/>
            <person name="Riley R."/>
            <person name="Tritt A."/>
            <person name="Adam C."/>
            <person name="Daum C."/>
            <person name="Floudas D."/>
            <person name="Sun H."/>
            <person name="Yadav J.S."/>
            <person name="Pangilinan J."/>
            <person name="Larsson K.H."/>
            <person name="Matsuura K."/>
            <person name="Barry K."/>
            <person name="Labutti K."/>
            <person name="Kuo R."/>
            <person name="Ohm R.A."/>
            <person name="Bhattacharya S.S."/>
            <person name="Shirouzu T."/>
            <person name="Yoshinaga Y."/>
            <person name="Martin F.M."/>
            <person name="Grigoriev I.V."/>
            <person name="Hibbett D.S."/>
        </authorList>
    </citation>
    <scope>NUCLEOTIDE SEQUENCE [LARGE SCALE GENOMIC DNA]</scope>
    <source>
        <strain evidence="2 3">TUFC12733</strain>
    </source>
</reference>
<dbReference type="OrthoDB" id="73875at2759"/>
<evidence type="ECO:0000313" key="3">
    <source>
        <dbReference type="Proteomes" id="UP000076738"/>
    </source>
</evidence>
<protein>
    <submittedName>
        <fullName evidence="2">Uncharacterized protein</fullName>
    </submittedName>
</protein>